<proteinExistence type="predicted"/>
<name>A0A0C9SX97_PAXIN</name>
<dbReference type="AlphaFoldDB" id="A0A0C9SX97"/>
<reference evidence="3 4" key="1">
    <citation type="submission" date="2014-06" db="EMBL/GenBank/DDBJ databases">
        <authorList>
            <consortium name="DOE Joint Genome Institute"/>
            <person name="Kuo A."/>
            <person name="Kohler A."/>
            <person name="Nagy L.G."/>
            <person name="Floudas D."/>
            <person name="Copeland A."/>
            <person name="Barry K.W."/>
            <person name="Cichocki N."/>
            <person name="Veneault-Fourrey C."/>
            <person name="LaButti K."/>
            <person name="Lindquist E.A."/>
            <person name="Lipzen A."/>
            <person name="Lundell T."/>
            <person name="Morin E."/>
            <person name="Murat C."/>
            <person name="Sun H."/>
            <person name="Tunlid A."/>
            <person name="Henrissat B."/>
            <person name="Grigoriev I.V."/>
            <person name="Hibbett D.S."/>
            <person name="Martin F."/>
            <person name="Nordberg H.P."/>
            <person name="Cantor M.N."/>
            <person name="Hua S.X."/>
        </authorList>
    </citation>
    <scope>NUCLEOTIDE SEQUENCE [LARGE SCALE GENOMIC DNA]</scope>
    <source>
        <strain evidence="3 4">ATCC 200175</strain>
    </source>
</reference>
<feature type="coiled-coil region" evidence="1">
    <location>
        <begin position="651"/>
        <end position="678"/>
    </location>
</feature>
<dbReference type="OrthoDB" id="3256495at2759"/>
<dbReference type="Proteomes" id="UP000053647">
    <property type="component" value="Unassembled WGS sequence"/>
</dbReference>
<protein>
    <submittedName>
        <fullName evidence="3">Uncharacterized protein</fullName>
    </submittedName>
</protein>
<organism evidence="3 4">
    <name type="scientific">Paxillus involutus ATCC 200175</name>
    <dbReference type="NCBI Taxonomy" id="664439"/>
    <lineage>
        <taxon>Eukaryota</taxon>
        <taxon>Fungi</taxon>
        <taxon>Dikarya</taxon>
        <taxon>Basidiomycota</taxon>
        <taxon>Agaricomycotina</taxon>
        <taxon>Agaricomycetes</taxon>
        <taxon>Agaricomycetidae</taxon>
        <taxon>Boletales</taxon>
        <taxon>Paxilineae</taxon>
        <taxon>Paxillaceae</taxon>
        <taxon>Paxillus</taxon>
    </lineage>
</organism>
<evidence type="ECO:0000256" key="1">
    <source>
        <dbReference type="SAM" id="Coils"/>
    </source>
</evidence>
<evidence type="ECO:0000313" key="4">
    <source>
        <dbReference type="Proteomes" id="UP000053647"/>
    </source>
</evidence>
<feature type="non-terminal residue" evidence="3">
    <location>
        <position position="705"/>
    </location>
</feature>
<evidence type="ECO:0000313" key="3">
    <source>
        <dbReference type="EMBL" id="KIJ14319.1"/>
    </source>
</evidence>
<evidence type="ECO:0000256" key="2">
    <source>
        <dbReference type="SAM" id="MobiDB-lite"/>
    </source>
</evidence>
<accession>A0A0C9SX97</accession>
<sequence>MNPIQPSPPPTTMPNHTDYSAISEPESLSDSDWLDIATTDRESDENDSICSSRGTDHERLSLRSRSRRSSLSCGSSRDGDVDAWEGLIEDSADEGMPDDVPAPTHVPLVFQGFMPSNINPTEDASPEELRIQEGLDQSMISTLSSSRSSSLHASSVHTSSRDLRLSFPDPITSSREELLNTSYEDVGSPSDTTFSATDPDVAVDLQQTEDEEMLSASQILLPQSQDLEAKPVPACLGPELKVFLYGLSSPFKWSLIDNLLQRVVYGAGLTTTTDLQSIEGSIRQLFVTGHSERDRSFPRIITVVDKTLQRQDTSEDVADVPSLAVVYMPSCPPRLPGHVLYLPVLASPTCSIDLPEFKDVELGSAQGTWDMFNVPDHQLLRISGTGEPAVVDKQAIDKLEPSQAYRAFSRVWSGNRSAAKLAIANTHAWTIIAILSLLLGVVLRPAFLTATQPVTTTPVTLDSNCTLSSIWQLLRLVAPREYNAPFATPDTPVVVTSSSFKDFALSVFNAESTSLSLPRVNPTSFHRVAPSTLSERLRLSKDLMLQPSLSVLAPDNRPKALSVIPETSPTVSHRSSPAPTGHSVSALVYASIPSVVKEYAPVISAIVNQDVQDILDALDALVQAISRQAQAIVTQANALVQHSAAHLEKSMQSLENIKDTLFTRNEHAQRRAKEMKEQGVKLLYDAREAFSTGARFSQGKAYELA</sequence>
<reference evidence="4" key="2">
    <citation type="submission" date="2015-01" db="EMBL/GenBank/DDBJ databases">
        <title>Evolutionary Origins and Diversification of the Mycorrhizal Mutualists.</title>
        <authorList>
            <consortium name="DOE Joint Genome Institute"/>
            <consortium name="Mycorrhizal Genomics Consortium"/>
            <person name="Kohler A."/>
            <person name="Kuo A."/>
            <person name="Nagy L.G."/>
            <person name="Floudas D."/>
            <person name="Copeland A."/>
            <person name="Barry K.W."/>
            <person name="Cichocki N."/>
            <person name="Veneault-Fourrey C."/>
            <person name="LaButti K."/>
            <person name="Lindquist E.A."/>
            <person name="Lipzen A."/>
            <person name="Lundell T."/>
            <person name="Morin E."/>
            <person name="Murat C."/>
            <person name="Riley R."/>
            <person name="Ohm R."/>
            <person name="Sun H."/>
            <person name="Tunlid A."/>
            <person name="Henrissat B."/>
            <person name="Grigoriev I.V."/>
            <person name="Hibbett D.S."/>
            <person name="Martin F."/>
        </authorList>
    </citation>
    <scope>NUCLEOTIDE SEQUENCE [LARGE SCALE GENOMIC DNA]</scope>
    <source>
        <strain evidence="4">ATCC 200175</strain>
    </source>
</reference>
<keyword evidence="1" id="KW-0175">Coiled coil</keyword>
<feature type="compositionally biased region" description="Pro residues" evidence="2">
    <location>
        <begin position="1"/>
        <end position="12"/>
    </location>
</feature>
<keyword evidence="4" id="KW-1185">Reference proteome</keyword>
<dbReference type="EMBL" id="KN819344">
    <property type="protein sequence ID" value="KIJ14319.1"/>
    <property type="molecule type" value="Genomic_DNA"/>
</dbReference>
<gene>
    <name evidence="3" type="ORF">PAXINDRAFT_40919</name>
</gene>
<feature type="region of interest" description="Disordered" evidence="2">
    <location>
        <begin position="1"/>
        <end position="82"/>
    </location>
</feature>
<dbReference type="HOGENOM" id="CLU_386169_0_0_1"/>